<dbReference type="NCBIfam" id="TIGR00538">
    <property type="entry name" value="hemN"/>
    <property type="match status" value="1"/>
</dbReference>
<organism evidence="16 17">
    <name type="scientific">Intestinicryptomonas porci</name>
    <dbReference type="NCBI Taxonomy" id="2926320"/>
    <lineage>
        <taxon>Bacteria</taxon>
        <taxon>Pseudomonadati</taxon>
        <taxon>Verrucomicrobiota</taxon>
        <taxon>Opitutia</taxon>
        <taxon>Opitutales</taxon>
        <taxon>Intestinicryptomonaceae</taxon>
        <taxon>Intestinicryptomonas</taxon>
    </lineage>
</organism>
<gene>
    <name evidence="16" type="primary">hemN</name>
    <name evidence="16" type="ORF">MOX91_05200</name>
</gene>
<comment type="cofactor">
    <cofactor evidence="14">
        <name>[4Fe-4S] cluster</name>
        <dbReference type="ChEBI" id="CHEBI:49883"/>
    </cofactor>
    <text evidence="14">Binds 1 [4Fe-4S] cluster. The cluster is coordinated with 3 cysteines and an exchangeable S-adenosyl-L-methionine.</text>
</comment>
<sequence>MKNLTELILKYETSGPRYTSYPTAPHFSSECDKQKLAKAAVDLNLPRSLYIHIPFCRTQCLFCGCSSSVCTDAKKADEYLSLIEEELRLWQNSGLKRCPLEQIHFGGGTPNFLLPEQISRLSEIIKSGFDISPNCEYSAELDPRTLTKEKVEAFAKIGVNRASIGVQDTNENVQKAIARIQPQKMNLQAFEWLREFGIKKINIDLMYGLPLQTPENFKNTIKDALQLKPDRIALFNYAHVPWMKAAQKALEKYPMPTGAEKVGLFGDAMEAFKDAGFEYIGLDHFALPQDELILARKSGTLQRNFQGYSTRAGLESFGLGLTSISQTKNTYRQNFKIYAEYEHSVKSSILPIERGIILSEEDELRREIIMDIMCLLKLDFKKFEEKHGFNFREKFQGAFPALLEMQKDGILEIGESAVEVSQTGRLFLRNIAMLFDGRLSDKFRYSKTL</sequence>
<dbReference type="SFLD" id="SFLDG01082">
    <property type="entry name" value="B12-binding_domain_containing"/>
    <property type="match status" value="1"/>
</dbReference>
<evidence type="ECO:0000256" key="10">
    <source>
        <dbReference type="ARBA" id="ARBA00023004"/>
    </source>
</evidence>
<dbReference type="SFLD" id="SFLDG01065">
    <property type="entry name" value="anaerobic_coproporphyrinogen-I"/>
    <property type="match status" value="1"/>
</dbReference>
<keyword evidence="17" id="KW-1185">Reference proteome</keyword>
<dbReference type="InterPro" id="IPR034505">
    <property type="entry name" value="Coproporphyrinogen-III_oxidase"/>
</dbReference>
<reference evidence="16 17" key="1">
    <citation type="submission" date="2022-03" db="EMBL/GenBank/DDBJ databases">
        <title>Novel taxa within the pig intestine.</title>
        <authorList>
            <person name="Wylensek D."/>
            <person name="Bishof K."/>
            <person name="Afrizal A."/>
            <person name="Clavel T."/>
        </authorList>
    </citation>
    <scope>NUCLEOTIDE SEQUENCE [LARGE SCALE GENOMIC DNA]</scope>
    <source>
        <strain evidence="16 17">CLA-KB-P66</strain>
    </source>
</reference>
<evidence type="ECO:0000256" key="6">
    <source>
        <dbReference type="ARBA" id="ARBA00022490"/>
    </source>
</evidence>
<protein>
    <recommendedName>
        <fullName evidence="14">Coproporphyrinogen-III oxidase</fullName>
        <ecNumber evidence="14">1.3.98.3</ecNumber>
    </recommendedName>
</protein>
<comment type="subunit">
    <text evidence="4">Monomer.</text>
</comment>
<evidence type="ECO:0000256" key="8">
    <source>
        <dbReference type="ARBA" id="ARBA00022723"/>
    </source>
</evidence>
<evidence type="ECO:0000256" key="11">
    <source>
        <dbReference type="ARBA" id="ARBA00023014"/>
    </source>
</evidence>
<keyword evidence="5 14" id="KW-0004">4Fe-4S</keyword>
<dbReference type="PANTHER" id="PTHR13932:SF6">
    <property type="entry name" value="OXYGEN-INDEPENDENT COPROPORPHYRINOGEN III OXIDASE"/>
    <property type="match status" value="1"/>
</dbReference>
<comment type="caution">
    <text evidence="16">The sequence shown here is derived from an EMBL/GenBank/DDBJ whole genome shotgun (WGS) entry which is preliminary data.</text>
</comment>
<dbReference type="RefSeq" id="WP_370397023.1">
    <property type="nucleotide sequence ID" value="NZ_JALBUT010000005.1"/>
</dbReference>
<dbReference type="SUPFAM" id="SSF102114">
    <property type="entry name" value="Radical SAM enzymes"/>
    <property type="match status" value="1"/>
</dbReference>
<evidence type="ECO:0000256" key="9">
    <source>
        <dbReference type="ARBA" id="ARBA00023002"/>
    </source>
</evidence>
<dbReference type="EMBL" id="JALBUT010000005">
    <property type="protein sequence ID" value="MDX8415576.1"/>
    <property type="molecule type" value="Genomic_DNA"/>
</dbReference>
<evidence type="ECO:0000256" key="14">
    <source>
        <dbReference type="PIRNR" id="PIRNR000167"/>
    </source>
</evidence>
<evidence type="ECO:0000256" key="1">
    <source>
        <dbReference type="ARBA" id="ARBA00004496"/>
    </source>
</evidence>
<dbReference type="InterPro" id="IPR010723">
    <property type="entry name" value="HemN_C"/>
</dbReference>
<dbReference type="PANTHER" id="PTHR13932">
    <property type="entry name" value="COPROPORPHYRINIGEN III OXIDASE"/>
    <property type="match status" value="1"/>
</dbReference>
<dbReference type="CDD" id="cd01335">
    <property type="entry name" value="Radical_SAM"/>
    <property type="match status" value="1"/>
</dbReference>
<comment type="subcellular location">
    <subcellularLocation>
        <location evidence="1 14">Cytoplasm</location>
    </subcellularLocation>
</comment>
<name>A0ABU4WG89_9BACT</name>
<evidence type="ECO:0000256" key="3">
    <source>
        <dbReference type="ARBA" id="ARBA00005493"/>
    </source>
</evidence>
<keyword evidence="7 14" id="KW-0949">S-adenosyl-L-methionine</keyword>
<dbReference type="EC" id="1.3.98.3" evidence="14"/>
<evidence type="ECO:0000313" key="17">
    <source>
        <dbReference type="Proteomes" id="UP001275932"/>
    </source>
</evidence>
<evidence type="ECO:0000256" key="13">
    <source>
        <dbReference type="ARBA" id="ARBA00048321"/>
    </source>
</evidence>
<dbReference type="PIRSF" id="PIRSF000167">
    <property type="entry name" value="HemN"/>
    <property type="match status" value="1"/>
</dbReference>
<keyword evidence="11 14" id="KW-0411">Iron-sulfur</keyword>
<dbReference type="Pfam" id="PF04055">
    <property type="entry name" value="Radical_SAM"/>
    <property type="match status" value="1"/>
</dbReference>
<proteinExistence type="inferred from homology"/>
<dbReference type="Pfam" id="PF06969">
    <property type="entry name" value="HemN_C"/>
    <property type="match status" value="1"/>
</dbReference>
<keyword evidence="10 14" id="KW-0408">Iron</keyword>
<dbReference type="InterPro" id="IPR006638">
    <property type="entry name" value="Elp3/MiaA/NifB-like_rSAM"/>
</dbReference>
<evidence type="ECO:0000313" key="16">
    <source>
        <dbReference type="EMBL" id="MDX8415576.1"/>
    </source>
</evidence>
<evidence type="ECO:0000259" key="15">
    <source>
        <dbReference type="PROSITE" id="PS51918"/>
    </source>
</evidence>
<dbReference type="InterPro" id="IPR004558">
    <property type="entry name" value="Coprogen_oxidase_HemN"/>
</dbReference>
<dbReference type="InterPro" id="IPR013785">
    <property type="entry name" value="Aldolase_TIM"/>
</dbReference>
<dbReference type="Proteomes" id="UP001275932">
    <property type="component" value="Unassembled WGS sequence"/>
</dbReference>
<comment type="pathway">
    <text evidence="2 14">Porphyrin-containing compound metabolism; protoporphyrin-IX biosynthesis; protoporphyrinogen-IX from coproporphyrinogen-III (AdoMet route): step 1/1.</text>
</comment>
<evidence type="ECO:0000256" key="5">
    <source>
        <dbReference type="ARBA" id="ARBA00022485"/>
    </source>
</evidence>
<dbReference type="SFLD" id="SFLDS00029">
    <property type="entry name" value="Radical_SAM"/>
    <property type="match status" value="1"/>
</dbReference>
<keyword evidence="6 14" id="KW-0963">Cytoplasm</keyword>
<evidence type="ECO:0000256" key="2">
    <source>
        <dbReference type="ARBA" id="ARBA00004785"/>
    </source>
</evidence>
<dbReference type="InterPro" id="IPR007197">
    <property type="entry name" value="rSAM"/>
</dbReference>
<dbReference type="Gene3D" id="3.20.20.70">
    <property type="entry name" value="Aldolase class I"/>
    <property type="match status" value="1"/>
</dbReference>
<keyword evidence="9 14" id="KW-0560">Oxidoreductase</keyword>
<dbReference type="GO" id="GO:0051989">
    <property type="term" value="F:coproporphyrinogen dehydrogenase activity"/>
    <property type="evidence" value="ECO:0007669"/>
    <property type="project" value="UniProtKB-EC"/>
</dbReference>
<evidence type="ECO:0000256" key="4">
    <source>
        <dbReference type="ARBA" id="ARBA00011245"/>
    </source>
</evidence>
<evidence type="ECO:0000256" key="12">
    <source>
        <dbReference type="ARBA" id="ARBA00023244"/>
    </source>
</evidence>
<dbReference type="InterPro" id="IPR058240">
    <property type="entry name" value="rSAM_sf"/>
</dbReference>
<feature type="domain" description="Radical SAM core" evidence="15">
    <location>
        <begin position="41"/>
        <end position="278"/>
    </location>
</feature>
<evidence type="ECO:0000256" key="7">
    <source>
        <dbReference type="ARBA" id="ARBA00022691"/>
    </source>
</evidence>
<dbReference type="PROSITE" id="PS51918">
    <property type="entry name" value="RADICAL_SAM"/>
    <property type="match status" value="1"/>
</dbReference>
<accession>A0ABU4WG89</accession>
<dbReference type="Gene3D" id="1.10.10.920">
    <property type="match status" value="1"/>
</dbReference>
<comment type="similarity">
    <text evidence="3 14">Belongs to the anaerobic coproporphyrinogen-III oxidase family.</text>
</comment>
<keyword evidence="8 14" id="KW-0479">Metal-binding</keyword>
<keyword evidence="12 14" id="KW-0627">Porphyrin biosynthesis</keyword>
<dbReference type="SMART" id="SM00729">
    <property type="entry name" value="Elp3"/>
    <property type="match status" value="1"/>
</dbReference>
<comment type="catalytic activity">
    <reaction evidence="13 14">
        <text>coproporphyrinogen III + 2 S-adenosyl-L-methionine = protoporphyrinogen IX + 2 5'-deoxyadenosine + 2 L-methionine + 2 CO2</text>
        <dbReference type="Rhea" id="RHEA:15425"/>
        <dbReference type="ChEBI" id="CHEBI:16526"/>
        <dbReference type="ChEBI" id="CHEBI:17319"/>
        <dbReference type="ChEBI" id="CHEBI:57307"/>
        <dbReference type="ChEBI" id="CHEBI:57309"/>
        <dbReference type="ChEBI" id="CHEBI:57844"/>
        <dbReference type="ChEBI" id="CHEBI:59789"/>
        <dbReference type="EC" id="1.3.98.3"/>
    </reaction>
</comment>